<dbReference type="Pfam" id="PF00172">
    <property type="entry name" value="Zn_clus"/>
    <property type="match status" value="1"/>
</dbReference>
<evidence type="ECO:0000259" key="5">
    <source>
        <dbReference type="PROSITE" id="PS50048"/>
    </source>
</evidence>
<dbReference type="AlphaFoldDB" id="A0A6H0XQK8"/>
<gene>
    <name evidence="6" type="ORF">AMS68_002277</name>
</gene>
<accession>A0A6H0XQK8</accession>
<dbReference type="Proteomes" id="UP000503462">
    <property type="component" value="Chromosome 2"/>
</dbReference>
<proteinExistence type="predicted"/>
<evidence type="ECO:0000256" key="3">
    <source>
        <dbReference type="ARBA" id="ARBA00023163"/>
    </source>
</evidence>
<dbReference type="Pfam" id="PF04082">
    <property type="entry name" value="Fungal_trans"/>
    <property type="match status" value="1"/>
</dbReference>
<name>A0A6H0XQK8_9PEZI</name>
<dbReference type="PANTHER" id="PTHR47840:SF1">
    <property type="entry name" value="ZN(II)2CYS6 TRANSCRIPTION FACTOR (EUROFUNG)"/>
    <property type="match status" value="1"/>
</dbReference>
<reference evidence="6 7" key="1">
    <citation type="journal article" date="2016" name="Sci. Rep.">
        <title>Peltaster fructicola genome reveals evolution from an invasive phytopathogen to an ectophytic parasite.</title>
        <authorList>
            <person name="Xu C."/>
            <person name="Chen H."/>
            <person name="Gleason M.L."/>
            <person name="Xu J.R."/>
            <person name="Liu H."/>
            <person name="Zhang R."/>
            <person name="Sun G."/>
        </authorList>
    </citation>
    <scope>NUCLEOTIDE SEQUENCE [LARGE SCALE GENOMIC DNA]</scope>
    <source>
        <strain evidence="6 7">LNHT1506</strain>
    </source>
</reference>
<feature type="domain" description="Zn(2)-C6 fungal-type" evidence="5">
    <location>
        <begin position="31"/>
        <end position="67"/>
    </location>
</feature>
<dbReference type="OrthoDB" id="5392779at2759"/>
<dbReference type="PROSITE" id="PS50048">
    <property type="entry name" value="ZN2_CY6_FUNGAL_2"/>
    <property type="match status" value="1"/>
</dbReference>
<dbReference type="InterPro" id="IPR001138">
    <property type="entry name" value="Zn2Cys6_DnaBD"/>
</dbReference>
<dbReference type="EMBL" id="CP051140">
    <property type="protein sequence ID" value="QIW96759.1"/>
    <property type="molecule type" value="Genomic_DNA"/>
</dbReference>
<keyword evidence="3" id="KW-0804">Transcription</keyword>
<organism evidence="6 7">
    <name type="scientific">Peltaster fructicola</name>
    <dbReference type="NCBI Taxonomy" id="286661"/>
    <lineage>
        <taxon>Eukaryota</taxon>
        <taxon>Fungi</taxon>
        <taxon>Dikarya</taxon>
        <taxon>Ascomycota</taxon>
        <taxon>Pezizomycotina</taxon>
        <taxon>Dothideomycetes</taxon>
        <taxon>Dothideomycetes incertae sedis</taxon>
        <taxon>Peltaster</taxon>
    </lineage>
</organism>
<dbReference type="GO" id="GO:0008270">
    <property type="term" value="F:zinc ion binding"/>
    <property type="evidence" value="ECO:0007669"/>
    <property type="project" value="InterPro"/>
</dbReference>
<evidence type="ECO:0000313" key="6">
    <source>
        <dbReference type="EMBL" id="QIW96759.1"/>
    </source>
</evidence>
<keyword evidence="1" id="KW-0479">Metal-binding</keyword>
<keyword evidence="4" id="KW-0539">Nucleus</keyword>
<evidence type="ECO:0000256" key="1">
    <source>
        <dbReference type="ARBA" id="ARBA00022723"/>
    </source>
</evidence>
<keyword evidence="2" id="KW-0805">Transcription regulation</keyword>
<protein>
    <recommendedName>
        <fullName evidence="5">Zn(2)-C6 fungal-type domain-containing protein</fullName>
    </recommendedName>
</protein>
<dbReference type="GO" id="GO:0003677">
    <property type="term" value="F:DNA binding"/>
    <property type="evidence" value="ECO:0007669"/>
    <property type="project" value="InterPro"/>
</dbReference>
<dbReference type="InterPro" id="IPR007219">
    <property type="entry name" value="XnlR_reg_dom"/>
</dbReference>
<evidence type="ECO:0000256" key="4">
    <source>
        <dbReference type="ARBA" id="ARBA00023242"/>
    </source>
</evidence>
<dbReference type="SUPFAM" id="SSF57701">
    <property type="entry name" value="Zn2/Cys6 DNA-binding domain"/>
    <property type="match status" value="1"/>
</dbReference>
<dbReference type="SMART" id="SM00906">
    <property type="entry name" value="Fungal_trans"/>
    <property type="match status" value="1"/>
</dbReference>
<keyword evidence="7" id="KW-1185">Reference proteome</keyword>
<evidence type="ECO:0000256" key="2">
    <source>
        <dbReference type="ARBA" id="ARBA00023015"/>
    </source>
</evidence>
<dbReference type="CDD" id="cd12148">
    <property type="entry name" value="fungal_TF_MHR"/>
    <property type="match status" value="1"/>
</dbReference>
<dbReference type="PROSITE" id="PS00463">
    <property type="entry name" value="ZN2_CY6_FUNGAL_1"/>
    <property type="match status" value="1"/>
</dbReference>
<dbReference type="GO" id="GO:0006351">
    <property type="term" value="P:DNA-templated transcription"/>
    <property type="evidence" value="ECO:0007669"/>
    <property type="project" value="InterPro"/>
</dbReference>
<sequence length="741" mass="82398">MAHIQTPDNGTIPMDDRCRVKRRGLRKGTHSCWECKRRKMRCVADASVTRGPTVCQGCRRRGSACVSQEVPEEIAFGIINADVGDGAVTLSTDAAVNNPLTPASTVSRQSGRSSNALGLENISDGLTKTRSTGSTLTVSEQLYAALPSLDDMRRIQHVCTLPDISAYELMTMPYATLSQRDRPGDPSQERSWTTLSQVGTIEPHCHPVVIARHMLMLASALQHLDPARHTEIRGLSERPHTIAERLSRVANQHVTSRDEMLGSIEALECVLIESVYQANLGNLRHSWILARRAVSVAQLMGLDRPDQRAQYQVLDDKRPHNLRTMWRRIVFLDRFLCIMLGLPPACPDSSWAQTTAVESSTGERLERIHCMVASRILQTGVKELTATDRQQLQSLDTELQKAVRSLPARWWLIPRLDASQTDPRTMFWNTGRIFAQVLHYNLVYRLHLPYVFRTSPTDHTYEYSRMTCANASREILTRFLALRAFNGIASSCRIIDFIALMAALTLLLSHLHLQASATENFLAHQYHTDRAMIEQVYESMKEAHQFKSDPLSARSADLLGRLMAIDTYEADGFLQNTKVAHIHPGAEVHKGGDAYTRATNGTNEHAVIPNTEDNDGCPGNDHGISGVPGICSTENDNHHLRNSHTINVYPGVEGVENDDEHSVSIQIPYFGLIKISRNANLNLSSSRVPPVPDYVAPQDVYPGLAADLEDWAFQGVDLALLDTIMQSIENNEADSANGENT</sequence>
<dbReference type="InterPro" id="IPR036864">
    <property type="entry name" value="Zn2-C6_fun-type_DNA-bd_sf"/>
</dbReference>
<dbReference type="PANTHER" id="PTHR47840">
    <property type="entry name" value="ZN(II)2CYS6 TRANSCRIPTION FACTOR (EUROFUNG)-RELATED"/>
    <property type="match status" value="1"/>
</dbReference>
<dbReference type="CDD" id="cd00067">
    <property type="entry name" value="GAL4"/>
    <property type="match status" value="1"/>
</dbReference>
<evidence type="ECO:0000313" key="7">
    <source>
        <dbReference type="Proteomes" id="UP000503462"/>
    </source>
</evidence>
<dbReference type="GO" id="GO:0000981">
    <property type="term" value="F:DNA-binding transcription factor activity, RNA polymerase II-specific"/>
    <property type="evidence" value="ECO:0007669"/>
    <property type="project" value="InterPro"/>
</dbReference>